<dbReference type="RefSeq" id="WP_147143865.1">
    <property type="nucleotide sequence ID" value="NZ_BAABIJ010000006.1"/>
</dbReference>
<reference evidence="6 7" key="1">
    <citation type="journal article" date="2013" name="Stand. Genomic Sci.">
        <title>Genomic Encyclopedia of Type Strains, Phase I: The one thousand microbial genomes (KMG-I) project.</title>
        <authorList>
            <person name="Kyrpides N.C."/>
            <person name="Woyke T."/>
            <person name="Eisen J.A."/>
            <person name="Garrity G."/>
            <person name="Lilburn T.G."/>
            <person name="Beck B.J."/>
            <person name="Whitman W.B."/>
            <person name="Hugenholtz P."/>
            <person name="Klenk H.P."/>
        </authorList>
    </citation>
    <scope>NUCLEOTIDE SEQUENCE [LARGE SCALE GENOMIC DNA]</scope>
    <source>
        <strain evidence="6 7">DSM 45044</strain>
    </source>
</reference>
<comment type="caution">
    <text evidence="6">The sequence shown here is derived from an EMBL/GenBank/DDBJ whole genome shotgun (WGS) entry which is preliminary data.</text>
</comment>
<keyword evidence="7" id="KW-1185">Reference proteome</keyword>
<organism evidence="6 7">
    <name type="scientific">Stackebrandtia albiflava</name>
    <dbReference type="NCBI Taxonomy" id="406432"/>
    <lineage>
        <taxon>Bacteria</taxon>
        <taxon>Bacillati</taxon>
        <taxon>Actinomycetota</taxon>
        <taxon>Actinomycetes</taxon>
        <taxon>Glycomycetales</taxon>
        <taxon>Glycomycetaceae</taxon>
        <taxon>Stackebrandtia</taxon>
    </lineage>
</organism>
<dbReference type="Pfam" id="PF02909">
    <property type="entry name" value="TetR_C_1"/>
    <property type="match status" value="1"/>
</dbReference>
<dbReference type="Gene3D" id="1.10.357.10">
    <property type="entry name" value="Tetracycline Repressor, domain 2"/>
    <property type="match status" value="1"/>
</dbReference>
<feature type="domain" description="HTH tetR-type" evidence="5">
    <location>
        <begin position="27"/>
        <end position="87"/>
    </location>
</feature>
<sequence length="243" mass="26465">MNEAELPRAVALAWGVSSRRRPGPKPQLTLDKVVRAAIGLADEKGLAHVSLAELAARLGCATASLYRHVDSKEDLLLLMRDFAARPDREPPGEGDGDWRAALEGIAWAIFDRYRRHPWVLEIPTTGPPTMPGELQWGERILAALAPTGMTAARRLRAVTLLSGYVREQARLALDPVIAGDGGEPDDPGPGYAEIIGRVMTPDRYPAFCHVFTELIAEAPVGYDRADFRFGLDVILTGLAEQIP</sequence>
<dbReference type="Proteomes" id="UP000321617">
    <property type="component" value="Unassembled WGS sequence"/>
</dbReference>
<dbReference type="Pfam" id="PF00440">
    <property type="entry name" value="TetR_N"/>
    <property type="match status" value="1"/>
</dbReference>
<dbReference type="PANTHER" id="PTHR30055:SF151">
    <property type="entry name" value="TRANSCRIPTIONAL REGULATORY PROTEIN"/>
    <property type="match status" value="1"/>
</dbReference>
<dbReference type="GO" id="GO:0000976">
    <property type="term" value="F:transcription cis-regulatory region binding"/>
    <property type="evidence" value="ECO:0007669"/>
    <property type="project" value="TreeGrafter"/>
</dbReference>
<proteinExistence type="predicted"/>
<protein>
    <submittedName>
        <fullName evidence="6">TetR family transcriptional regulator</fullName>
    </submittedName>
</protein>
<keyword evidence="2 4" id="KW-0238">DNA-binding</keyword>
<dbReference type="SUPFAM" id="SSF46689">
    <property type="entry name" value="Homeodomain-like"/>
    <property type="match status" value="1"/>
</dbReference>
<evidence type="ECO:0000259" key="5">
    <source>
        <dbReference type="PROSITE" id="PS50977"/>
    </source>
</evidence>
<evidence type="ECO:0000256" key="4">
    <source>
        <dbReference type="PROSITE-ProRule" id="PRU00335"/>
    </source>
</evidence>
<feature type="DNA-binding region" description="H-T-H motif" evidence="4">
    <location>
        <begin position="50"/>
        <end position="69"/>
    </location>
</feature>
<gene>
    <name evidence="6" type="ORF">LX16_4893</name>
</gene>
<name>A0A562UQ33_9ACTN</name>
<dbReference type="EMBL" id="VLLL01000010">
    <property type="protein sequence ID" value="TWJ07732.1"/>
    <property type="molecule type" value="Genomic_DNA"/>
</dbReference>
<dbReference type="Gene3D" id="1.10.10.60">
    <property type="entry name" value="Homeodomain-like"/>
    <property type="match status" value="1"/>
</dbReference>
<dbReference type="InterPro" id="IPR009057">
    <property type="entry name" value="Homeodomain-like_sf"/>
</dbReference>
<dbReference type="AlphaFoldDB" id="A0A562UQ33"/>
<dbReference type="PANTHER" id="PTHR30055">
    <property type="entry name" value="HTH-TYPE TRANSCRIPTIONAL REGULATOR RUTR"/>
    <property type="match status" value="1"/>
</dbReference>
<evidence type="ECO:0000256" key="2">
    <source>
        <dbReference type="ARBA" id="ARBA00023125"/>
    </source>
</evidence>
<dbReference type="GO" id="GO:0045892">
    <property type="term" value="P:negative regulation of DNA-templated transcription"/>
    <property type="evidence" value="ECO:0007669"/>
    <property type="project" value="InterPro"/>
</dbReference>
<dbReference type="OrthoDB" id="2570341at2"/>
<evidence type="ECO:0000313" key="7">
    <source>
        <dbReference type="Proteomes" id="UP000321617"/>
    </source>
</evidence>
<dbReference type="SUPFAM" id="SSF48498">
    <property type="entry name" value="Tetracyclin repressor-like, C-terminal domain"/>
    <property type="match status" value="1"/>
</dbReference>
<keyword evidence="3" id="KW-0804">Transcription</keyword>
<dbReference type="InterPro" id="IPR004111">
    <property type="entry name" value="Repressor_TetR_C"/>
</dbReference>
<evidence type="ECO:0000256" key="3">
    <source>
        <dbReference type="ARBA" id="ARBA00023163"/>
    </source>
</evidence>
<dbReference type="GO" id="GO:0003700">
    <property type="term" value="F:DNA-binding transcription factor activity"/>
    <property type="evidence" value="ECO:0007669"/>
    <property type="project" value="TreeGrafter"/>
</dbReference>
<dbReference type="PRINTS" id="PR00455">
    <property type="entry name" value="HTHTETR"/>
</dbReference>
<dbReference type="InterPro" id="IPR036271">
    <property type="entry name" value="Tet_transcr_reg_TetR-rel_C_sf"/>
</dbReference>
<accession>A0A562UQ33</accession>
<evidence type="ECO:0000256" key="1">
    <source>
        <dbReference type="ARBA" id="ARBA00023015"/>
    </source>
</evidence>
<dbReference type="InterPro" id="IPR001647">
    <property type="entry name" value="HTH_TetR"/>
</dbReference>
<dbReference type="InterPro" id="IPR050109">
    <property type="entry name" value="HTH-type_TetR-like_transc_reg"/>
</dbReference>
<dbReference type="PROSITE" id="PS50977">
    <property type="entry name" value="HTH_TETR_2"/>
    <property type="match status" value="1"/>
</dbReference>
<keyword evidence="1" id="KW-0805">Transcription regulation</keyword>
<evidence type="ECO:0000313" key="6">
    <source>
        <dbReference type="EMBL" id="TWJ07732.1"/>
    </source>
</evidence>